<dbReference type="PROSITE" id="PS51257">
    <property type="entry name" value="PROKAR_LIPOPROTEIN"/>
    <property type="match status" value="1"/>
</dbReference>
<evidence type="ECO:0000259" key="1">
    <source>
        <dbReference type="Pfam" id="PF06439"/>
    </source>
</evidence>
<dbReference type="GO" id="GO:0016787">
    <property type="term" value="F:hydrolase activity"/>
    <property type="evidence" value="ECO:0007669"/>
    <property type="project" value="InterPro"/>
</dbReference>
<dbReference type="AlphaFoldDB" id="A0A3B1DVF4"/>
<dbReference type="InterPro" id="IPR010496">
    <property type="entry name" value="AL/BT2_dom"/>
</dbReference>
<name>A0A3B1DVF4_9ZZZZ</name>
<evidence type="ECO:0000313" key="2">
    <source>
        <dbReference type="EMBL" id="VAX40164.1"/>
    </source>
</evidence>
<reference evidence="2" key="1">
    <citation type="submission" date="2018-06" db="EMBL/GenBank/DDBJ databases">
        <authorList>
            <person name="Zhirakovskaya E."/>
        </authorList>
    </citation>
    <scope>NUCLEOTIDE SEQUENCE</scope>
</reference>
<feature type="domain" description="3-keto-alpha-glucoside-1,2-lyase/3-keto-2-hydroxy-glucal hydratase" evidence="1">
    <location>
        <begin position="41"/>
        <end position="238"/>
    </location>
</feature>
<proteinExistence type="predicted"/>
<accession>A0A3B1DVF4</accession>
<organism evidence="2">
    <name type="scientific">hydrothermal vent metagenome</name>
    <dbReference type="NCBI Taxonomy" id="652676"/>
    <lineage>
        <taxon>unclassified sequences</taxon>
        <taxon>metagenomes</taxon>
        <taxon>ecological metagenomes</taxon>
    </lineage>
</organism>
<gene>
    <name evidence="2" type="ORF">MNBD_PLANCTO03-712</name>
</gene>
<sequence>MKTTPPLFTALPALALLLGACCSLPAQSEQPAETRQAAQTRSLIPGTDLAGWHADVPAADTDPDIAPSFLAREGMLVSMGNPPGHLITDALYENYRLEIEYRFVNEPGNCGVLVHASTPRALYSMFPKSIEVQMYRDNAGDFWCIGENIAVHDMASRRAGDPETWGGGPKDSRRILNMTDGSENPAGEWNHMIIECLDDKVRVWVNDDLVNDGFDCTATRGRIAIQAEGVEVEFRKFDLTPITELSPATDRTE</sequence>
<dbReference type="EMBL" id="UOGK01000344">
    <property type="protein sequence ID" value="VAX40164.1"/>
    <property type="molecule type" value="Genomic_DNA"/>
</dbReference>
<dbReference type="Gene3D" id="2.60.120.560">
    <property type="entry name" value="Exo-inulinase, domain 1"/>
    <property type="match status" value="1"/>
</dbReference>
<protein>
    <recommendedName>
        <fullName evidence="1">3-keto-alpha-glucoside-1,2-lyase/3-keto-2-hydroxy-glucal hydratase domain-containing protein</fullName>
    </recommendedName>
</protein>
<dbReference type="Pfam" id="PF06439">
    <property type="entry name" value="3keto-disac_hyd"/>
    <property type="match status" value="1"/>
</dbReference>